<dbReference type="Proteomes" id="UP001305746">
    <property type="component" value="Unassembled WGS sequence"/>
</dbReference>
<keyword evidence="1 2" id="KW-0732">Signal</keyword>
<name>A0ABU5NVF3_9GAMM</name>
<evidence type="ECO:0000256" key="1">
    <source>
        <dbReference type="ARBA" id="ARBA00022729"/>
    </source>
</evidence>
<dbReference type="EMBL" id="JAYDCJ010000003">
    <property type="protein sequence ID" value="MEA1079712.1"/>
    <property type="molecule type" value="Genomic_DNA"/>
</dbReference>
<organism evidence="4 5">
    <name type="scientific">Marinobacter qingdaonensis</name>
    <dbReference type="NCBI Taxonomy" id="3108486"/>
    <lineage>
        <taxon>Bacteria</taxon>
        <taxon>Pseudomonadati</taxon>
        <taxon>Pseudomonadota</taxon>
        <taxon>Gammaproteobacteria</taxon>
        <taxon>Pseudomonadales</taxon>
        <taxon>Marinobacteraceae</taxon>
        <taxon>Marinobacter</taxon>
    </lineage>
</organism>
<proteinExistence type="predicted"/>
<gene>
    <name evidence="4" type="ORF">U5822_03490</name>
</gene>
<comment type="caution">
    <text evidence="4">The sequence shown here is derived from an EMBL/GenBank/DDBJ whole genome shotgun (WGS) entry which is preliminary data.</text>
</comment>
<feature type="signal peptide" evidence="2">
    <location>
        <begin position="1"/>
        <end position="16"/>
    </location>
</feature>
<evidence type="ECO:0000256" key="2">
    <source>
        <dbReference type="SAM" id="SignalP"/>
    </source>
</evidence>
<dbReference type="PROSITE" id="PS51257">
    <property type="entry name" value="PROKAR_LIPOPROTEIN"/>
    <property type="match status" value="1"/>
</dbReference>
<dbReference type="Gene3D" id="2.60.40.3710">
    <property type="match status" value="1"/>
</dbReference>
<feature type="chain" id="PRO_5046236855" evidence="2">
    <location>
        <begin position="17"/>
        <end position="1091"/>
    </location>
</feature>
<feature type="domain" description="SbsA Ig-like" evidence="3">
    <location>
        <begin position="492"/>
        <end position="595"/>
    </location>
</feature>
<dbReference type="RefSeq" id="WP_322854241.1">
    <property type="nucleotide sequence ID" value="NZ_JAYDCJ010000003.1"/>
</dbReference>
<reference evidence="4 5" key="1">
    <citation type="submission" date="2023-12" db="EMBL/GenBank/DDBJ databases">
        <title>Marinobacter qingdaonensis sp. nov., isolated from the intertidal sediment of Qingdao, PR China.</title>
        <authorList>
            <person name="Li Y."/>
        </authorList>
    </citation>
    <scope>NUCLEOTIDE SEQUENCE [LARGE SCALE GENOMIC DNA]</scope>
    <source>
        <strain evidence="4 5">ASW11-75</strain>
    </source>
</reference>
<protein>
    <submittedName>
        <fullName evidence="4">Ig-like domain-containing protein</fullName>
    </submittedName>
</protein>
<evidence type="ECO:0000259" key="3">
    <source>
        <dbReference type="Pfam" id="PF13205"/>
    </source>
</evidence>
<accession>A0ABU5NVF3</accession>
<evidence type="ECO:0000313" key="5">
    <source>
        <dbReference type="Proteomes" id="UP001305746"/>
    </source>
</evidence>
<dbReference type="Pfam" id="PF13205">
    <property type="entry name" value="Big_5"/>
    <property type="match status" value="2"/>
</dbReference>
<evidence type="ECO:0000313" key="4">
    <source>
        <dbReference type="EMBL" id="MEA1079712.1"/>
    </source>
</evidence>
<dbReference type="Gene3D" id="2.60.40.1220">
    <property type="match status" value="1"/>
</dbReference>
<feature type="domain" description="SbsA Ig-like" evidence="3">
    <location>
        <begin position="31"/>
        <end position="138"/>
    </location>
</feature>
<dbReference type="InterPro" id="IPR032812">
    <property type="entry name" value="SbsA_Ig"/>
</dbReference>
<keyword evidence="5" id="KW-1185">Reference proteome</keyword>
<sequence length="1091" mass="114486">MKYNKTLALIPAMLLAACGGSEQSMNEPTEAGAVVYSYPADGQTGISPAADIVIRFSHPITDTEADLQSKIRVSNGSNPVPFTVTKVDGGHSLKLAPNAALATGTNYTVTFNDALLAANAQAVATPNAHGANGIQFSTRGGFTGIAGLDNMAGDFAVAELIPSPTGQFQPMNFSTFRLNLTQPVHPDWQAMGGQIRLENAAGDTVPATILVDGRRITVDPCTVEAQELCGTKADALTAGETYTLRVQGLPSLTSSATLDFSQSFTPRETGPTVVLFQELIDSGLLAGSDEAGARKSRLNGQIINGVTLNSVLQGNAGPSQKSGGLFAELAYAPSFAADEPLPLRVPKGSLLLGSSLDVKINGSVPVIDPKTGQLQTTGDIKVTMLSDATGYLSPNPYTDDLNAPRHVKLFMDVSMNTEAAQPNASLSQDLLGVELSGIAIVQDGVLTIDAIGVVEPNLLGQEYTDSTIAFRIEAATDAESALDAEDLFTPDSTSPQLVSWMPGPANAIPATRQSMQRPGDPVILNFDEPLDGASIQSGITVIEGATPLTSDAVDIKLDGTSLVINPVGGLKHGVNYSVQINPDLTDLAGNSAMSQSLDFALADTGDGSEFMVSPIALTTYPGFPCVTTGVDLASKTHGQCVDAAPDGPRGDVLPITTMPTDRPITVVFSQSMDLDSIRAGETFVVEQQDENDNWVGVSGRLEKNNQRIRFYPDQPWELGNFYRYTMASATAEGDCGNAICSETGYPLQTDLLVDPGDQRDEGSGEVDIGGPDMTIYFEGAEARNTVFTPLRNLPIRDVNSNYVVDCDPAGNTDCLEPFAHESDGAGGFLPSANAAKLQVTGQKATVLGNENADASVGCAAGTDCPESKFIYQTYGLNTEVTGPATDPETGKQGVGVLLYPTMLATTSATVVLEGLGDQVTGPQILRMRYDKDDPACDTDCARSGLIPGIIIEGASGGPVFKTTAELTLDAPKLEVPLQGVLQHNLYSYEFPLKLDGAITFFDDGRMQIEQRNSNVPEINVLVTTDSAILNAGIDFISCIGGLFTGNTGACGSLLDQSTESNGAVKIPLVIPEGGVYLNFISNPVKEIPAQQ</sequence>
<dbReference type="InterPro" id="IPR014755">
    <property type="entry name" value="Cu-Rt/internalin_Ig-like"/>
</dbReference>